<name>A0A1K2IMJ3_9FLAO</name>
<evidence type="ECO:0000313" key="2">
    <source>
        <dbReference type="Proteomes" id="UP000182544"/>
    </source>
</evidence>
<keyword evidence="2" id="KW-1185">Reference proteome</keyword>
<organism evidence="1 2">
    <name type="scientific">Flaviramulus basaltis</name>
    <dbReference type="NCBI Taxonomy" id="369401"/>
    <lineage>
        <taxon>Bacteria</taxon>
        <taxon>Pseudomonadati</taxon>
        <taxon>Bacteroidota</taxon>
        <taxon>Flavobacteriia</taxon>
        <taxon>Flavobacteriales</taxon>
        <taxon>Flavobacteriaceae</taxon>
        <taxon>Flaviramulus</taxon>
    </lineage>
</organism>
<reference evidence="1 2" key="1">
    <citation type="submission" date="2016-10" db="EMBL/GenBank/DDBJ databases">
        <authorList>
            <person name="de Groot N.N."/>
        </authorList>
    </citation>
    <scope>NUCLEOTIDE SEQUENCE [LARGE SCALE GENOMIC DNA]</scope>
    <source>
        <strain evidence="1 2">DSM 18180</strain>
    </source>
</reference>
<dbReference type="STRING" id="369401.SAMN05428642_103269"/>
<proteinExistence type="predicted"/>
<dbReference type="AlphaFoldDB" id="A0A1K2IMJ3"/>
<accession>A0A1K2IMJ3</accession>
<protein>
    <submittedName>
        <fullName evidence="1">Uncharacterized protein</fullName>
    </submittedName>
</protein>
<dbReference type="EMBL" id="FPKV01000003">
    <property type="protein sequence ID" value="SFZ93676.1"/>
    <property type="molecule type" value="Genomic_DNA"/>
</dbReference>
<dbReference type="Proteomes" id="UP000182544">
    <property type="component" value="Unassembled WGS sequence"/>
</dbReference>
<gene>
    <name evidence="1" type="ORF">SAMN05428642_103269</name>
</gene>
<sequence length="51" mass="5969">MKTNSATSNSLLYSLLDNYIYYVVVKKSYKKLLKRNSNKNRSVSQSHLIRT</sequence>
<evidence type="ECO:0000313" key="1">
    <source>
        <dbReference type="EMBL" id="SFZ93676.1"/>
    </source>
</evidence>